<dbReference type="Proteomes" id="UP001320119">
    <property type="component" value="Chromosome"/>
</dbReference>
<keyword evidence="4 6" id="KW-1133">Transmembrane helix</keyword>
<feature type="transmembrane region" description="Helical" evidence="6">
    <location>
        <begin position="404"/>
        <end position="426"/>
    </location>
</feature>
<feature type="transmembrane region" description="Helical" evidence="6">
    <location>
        <begin position="250"/>
        <end position="269"/>
    </location>
</feature>
<evidence type="ECO:0000256" key="3">
    <source>
        <dbReference type="ARBA" id="ARBA00022692"/>
    </source>
</evidence>
<dbReference type="InterPro" id="IPR050833">
    <property type="entry name" value="Poly_Biosynth_Transport"/>
</dbReference>
<feature type="transmembrane region" description="Helical" evidence="6">
    <location>
        <begin position="21"/>
        <end position="39"/>
    </location>
</feature>
<feature type="transmembrane region" description="Helical" evidence="6">
    <location>
        <begin position="353"/>
        <end position="371"/>
    </location>
</feature>
<keyword evidence="5 6" id="KW-0472">Membrane</keyword>
<dbReference type="PANTHER" id="PTHR30250">
    <property type="entry name" value="PST FAMILY PREDICTED COLANIC ACID TRANSPORTER"/>
    <property type="match status" value="1"/>
</dbReference>
<organism evidence="7 8">
    <name type="scientific">Marinagarivorans cellulosilyticus</name>
    <dbReference type="NCBI Taxonomy" id="2721545"/>
    <lineage>
        <taxon>Bacteria</taxon>
        <taxon>Pseudomonadati</taxon>
        <taxon>Pseudomonadota</taxon>
        <taxon>Gammaproteobacteria</taxon>
        <taxon>Cellvibrionales</taxon>
        <taxon>Cellvibrionaceae</taxon>
        <taxon>Marinagarivorans</taxon>
    </lineage>
</organism>
<feature type="transmembrane region" description="Helical" evidence="6">
    <location>
        <begin position="170"/>
        <end position="192"/>
    </location>
</feature>
<gene>
    <name evidence="7" type="ORF">MARGE09_P1217</name>
</gene>
<feature type="transmembrane region" description="Helical" evidence="6">
    <location>
        <begin position="378"/>
        <end position="398"/>
    </location>
</feature>
<dbReference type="RefSeq" id="WP_236986495.1">
    <property type="nucleotide sequence ID" value="NZ_AP023086.1"/>
</dbReference>
<dbReference type="GO" id="GO:0005886">
    <property type="term" value="C:plasma membrane"/>
    <property type="evidence" value="ECO:0007669"/>
    <property type="project" value="UniProtKB-SubCell"/>
</dbReference>
<accession>A0AAN1WG80</accession>
<dbReference type="Pfam" id="PF13440">
    <property type="entry name" value="Polysacc_synt_3"/>
    <property type="match status" value="1"/>
</dbReference>
<feature type="transmembrane region" description="Helical" evidence="6">
    <location>
        <begin position="51"/>
        <end position="71"/>
    </location>
</feature>
<evidence type="ECO:0000256" key="5">
    <source>
        <dbReference type="ARBA" id="ARBA00023136"/>
    </source>
</evidence>
<protein>
    <recommendedName>
        <fullName evidence="9">Polysaccharide biosynthesis protein</fullName>
    </recommendedName>
</protein>
<dbReference type="AlphaFoldDB" id="A0AAN1WG80"/>
<evidence type="ECO:0000256" key="1">
    <source>
        <dbReference type="ARBA" id="ARBA00004651"/>
    </source>
</evidence>
<reference evidence="7 8" key="1">
    <citation type="journal article" date="2022" name="IScience">
        <title>An ultrasensitive nanofiber-based assay for enzymatic hydrolysis and deep-sea microbial degradation of cellulose.</title>
        <authorList>
            <person name="Tsudome M."/>
            <person name="Tachioka M."/>
            <person name="Miyazaki M."/>
            <person name="Uchimura K."/>
            <person name="Tsuda M."/>
            <person name="Takaki Y."/>
            <person name="Deguchi S."/>
        </authorList>
    </citation>
    <scope>NUCLEOTIDE SEQUENCE [LARGE SCALE GENOMIC DNA]</scope>
    <source>
        <strain evidence="7 8">GE09</strain>
    </source>
</reference>
<dbReference type="KEGG" id="marq:MARGE09_P1217"/>
<evidence type="ECO:0000313" key="8">
    <source>
        <dbReference type="Proteomes" id="UP001320119"/>
    </source>
</evidence>
<feature type="transmembrane region" description="Helical" evidence="6">
    <location>
        <begin position="312"/>
        <end position="333"/>
    </location>
</feature>
<proteinExistence type="predicted"/>
<dbReference type="EMBL" id="AP023086">
    <property type="protein sequence ID" value="BCD97017.1"/>
    <property type="molecule type" value="Genomic_DNA"/>
</dbReference>
<comment type="subcellular location">
    <subcellularLocation>
        <location evidence="1">Cell membrane</location>
        <topology evidence="1">Multi-pass membrane protein</topology>
    </subcellularLocation>
</comment>
<keyword evidence="8" id="KW-1185">Reference proteome</keyword>
<keyword evidence="2" id="KW-1003">Cell membrane</keyword>
<evidence type="ECO:0000256" key="2">
    <source>
        <dbReference type="ARBA" id="ARBA00022475"/>
    </source>
</evidence>
<evidence type="ECO:0000256" key="6">
    <source>
        <dbReference type="SAM" id="Phobius"/>
    </source>
</evidence>
<sequence length="437" mass="47278">MHAVTRYLSGNRFTRSNFVRNVALVMTGTAGAQALNMAFTPIITRLYGPEAFGVLGTFVAMLTIATPLAALNYPMAIVLPKRDMDAAALVKLSLFIALITSLVALILLFFFGHIIAKLFNLQSIEAYVLLMPLGMLLATTMALANEWVARKKLFKIKAQVTVMQALWLNLAKVGLGLFLPVAAVLIVLTVIANATYALMMYFKVKAVSQLPALSSIGQATKPLAAIAKNHSDFAYYRTPQIFLNGVSQSLPVLMLAAFFGPAAAGFYSLGRTILGIPSTLLGQSVSSVFYPRFNESVQAGENSYSLLLKATLSLAVLGIVPFGLIILMGPWLFTLAFGDQWGDAGQYARWLALWTFFAFVNRPCIAAIPVLALQGYFLAFETVGLLMRGAALLVGFLVFNDPLIAVALFSCVNVLLYLMLAIATIISAKLHRVQEAV</sequence>
<name>A0AAN1WG80_9GAMM</name>
<feature type="transmembrane region" description="Helical" evidence="6">
    <location>
        <begin position="92"/>
        <end position="115"/>
    </location>
</feature>
<evidence type="ECO:0008006" key="9">
    <source>
        <dbReference type="Google" id="ProtNLM"/>
    </source>
</evidence>
<dbReference type="PANTHER" id="PTHR30250:SF28">
    <property type="entry name" value="POLYSACCHARIDE BIOSYNTHESIS PROTEIN"/>
    <property type="match status" value="1"/>
</dbReference>
<evidence type="ECO:0000313" key="7">
    <source>
        <dbReference type="EMBL" id="BCD97017.1"/>
    </source>
</evidence>
<feature type="transmembrane region" description="Helical" evidence="6">
    <location>
        <begin position="127"/>
        <end position="149"/>
    </location>
</feature>
<keyword evidence="3 6" id="KW-0812">Transmembrane</keyword>
<evidence type="ECO:0000256" key="4">
    <source>
        <dbReference type="ARBA" id="ARBA00022989"/>
    </source>
</evidence>